<dbReference type="RefSeq" id="WP_015238909.1">
    <property type="nucleotide sequence ID" value="NC_020283.1"/>
</dbReference>
<dbReference type="AlphaFoldDB" id="M1LNV4"/>
<evidence type="ECO:0000313" key="7">
    <source>
        <dbReference type="EMBL" id="AGF47367.1"/>
    </source>
</evidence>
<keyword evidence="2 5" id="KW-0547">Nucleotide-binding</keyword>
<keyword evidence="3 5" id="KW-0067">ATP-binding</keyword>
<dbReference type="GO" id="GO:0004140">
    <property type="term" value="F:dephospho-CoA kinase activity"/>
    <property type="evidence" value="ECO:0007669"/>
    <property type="project" value="UniProtKB-UniRule"/>
</dbReference>
<dbReference type="SUPFAM" id="SSF52540">
    <property type="entry name" value="P-loop containing nucleoside triphosphate hydrolases"/>
    <property type="match status" value="1"/>
</dbReference>
<dbReference type="PATRIC" id="fig|1208918.3.peg.63"/>
<keyword evidence="4 5" id="KW-0173">Coenzyme A biosynthesis</keyword>
<dbReference type="InterPro" id="IPR001977">
    <property type="entry name" value="Depp_CoAkinase"/>
</dbReference>
<comment type="pathway">
    <text evidence="5">Cofactor biosynthesis; coenzyme A biosynthesis; CoA from (R)-pantothenate: step 5/5.</text>
</comment>
<dbReference type="Gene3D" id="3.40.50.300">
    <property type="entry name" value="P-loop containing nucleotide triphosphate hydrolases"/>
    <property type="match status" value="1"/>
</dbReference>
<evidence type="ECO:0000256" key="2">
    <source>
        <dbReference type="ARBA" id="ARBA00022741"/>
    </source>
</evidence>
<evidence type="ECO:0000313" key="8">
    <source>
        <dbReference type="Proteomes" id="UP000011686"/>
    </source>
</evidence>
<dbReference type="GO" id="GO:0005524">
    <property type="term" value="F:ATP binding"/>
    <property type="evidence" value="ECO:0007669"/>
    <property type="project" value="UniProtKB-UniRule"/>
</dbReference>
<dbReference type="KEGG" id="kct:CDEE_0284"/>
<dbReference type="CDD" id="cd02022">
    <property type="entry name" value="DPCK"/>
    <property type="match status" value="1"/>
</dbReference>
<dbReference type="STRING" id="1208918.CDEE_0284"/>
<evidence type="ECO:0000256" key="3">
    <source>
        <dbReference type="ARBA" id="ARBA00022840"/>
    </source>
</evidence>
<feature type="binding site" evidence="5">
    <location>
        <begin position="11"/>
        <end position="16"/>
    </location>
    <ligand>
        <name>ATP</name>
        <dbReference type="ChEBI" id="CHEBI:30616"/>
    </ligand>
</feature>
<dbReference type="PANTHER" id="PTHR10695:SF46">
    <property type="entry name" value="BIFUNCTIONAL COENZYME A SYNTHASE-RELATED"/>
    <property type="match status" value="1"/>
</dbReference>
<dbReference type="eggNOG" id="COG0237">
    <property type="taxonomic scope" value="Bacteria"/>
</dbReference>
<dbReference type="InterPro" id="IPR027417">
    <property type="entry name" value="P-loop_NTPase"/>
</dbReference>
<keyword evidence="5 7" id="KW-0808">Transferase</keyword>
<proteinExistence type="inferred from homology"/>
<evidence type="ECO:0000256" key="5">
    <source>
        <dbReference type="HAMAP-Rule" id="MF_00376"/>
    </source>
</evidence>
<dbReference type="HOGENOM" id="CLU_057180_1_2_4"/>
<keyword evidence="5" id="KW-0963">Cytoplasm</keyword>
<dbReference type="GO" id="GO:0005737">
    <property type="term" value="C:cytoplasm"/>
    <property type="evidence" value="ECO:0007669"/>
    <property type="project" value="UniProtKB-SubCell"/>
</dbReference>
<organism evidence="7 8">
    <name type="scientific">Candidatus Kinetoplastidibacterium crithidiae TCC036E</name>
    <dbReference type="NCBI Taxonomy" id="1208918"/>
    <lineage>
        <taxon>Bacteria</taxon>
        <taxon>Pseudomonadati</taxon>
        <taxon>Pseudomonadota</taxon>
        <taxon>Betaproteobacteria</taxon>
        <taxon>Candidatus Kinetoplastidibacterium</taxon>
    </lineage>
</organism>
<dbReference type="EC" id="2.7.1.24" evidence="5 6"/>
<dbReference type="HAMAP" id="MF_00376">
    <property type="entry name" value="Dephospho_CoA_kinase"/>
    <property type="match status" value="1"/>
</dbReference>
<keyword evidence="8" id="KW-1185">Reference proteome</keyword>
<comment type="catalytic activity">
    <reaction evidence="5">
        <text>3'-dephospho-CoA + ATP = ADP + CoA + H(+)</text>
        <dbReference type="Rhea" id="RHEA:18245"/>
        <dbReference type="ChEBI" id="CHEBI:15378"/>
        <dbReference type="ChEBI" id="CHEBI:30616"/>
        <dbReference type="ChEBI" id="CHEBI:57287"/>
        <dbReference type="ChEBI" id="CHEBI:57328"/>
        <dbReference type="ChEBI" id="CHEBI:456216"/>
        <dbReference type="EC" id="2.7.1.24"/>
    </reaction>
</comment>
<dbReference type="NCBIfam" id="TIGR00152">
    <property type="entry name" value="dephospho-CoA kinase"/>
    <property type="match status" value="1"/>
</dbReference>
<dbReference type="PROSITE" id="PS51219">
    <property type="entry name" value="DPCK"/>
    <property type="match status" value="1"/>
</dbReference>
<accession>M1LNV4</accession>
<sequence>MFKIGLTGGIGSGKTLVSNYLKQMGVFIIDTDEIARDLTSVDGKAIQCIRTAFGSEAIDDKGSLNRIWMRNRIFLDYSEKIKLENILHPLIMEYAFIQAANFYGSYVVFVVPLLTESKDWMNKVDRICVVDCNICDQIKRVKDRDFIKVDLIMKIIQSQSTRSMRLKYADDVIYNGNDVSADELYRQVVIKHKNWCLLSQ</sequence>
<dbReference type="Pfam" id="PF01121">
    <property type="entry name" value="CoaE"/>
    <property type="match status" value="1"/>
</dbReference>
<name>M1LNV4_9PROT</name>
<protein>
    <recommendedName>
        <fullName evidence="5 6">Dephospho-CoA kinase</fullName>
        <ecNumber evidence="5 6">2.7.1.24</ecNumber>
    </recommendedName>
    <alternativeName>
        <fullName evidence="5">Dephosphocoenzyme A kinase</fullName>
    </alternativeName>
</protein>
<keyword evidence="5 7" id="KW-0418">Kinase</keyword>
<dbReference type="EMBL" id="CP003804">
    <property type="protein sequence ID" value="AGF47367.1"/>
    <property type="molecule type" value="Genomic_DNA"/>
</dbReference>
<comment type="similarity">
    <text evidence="1 5">Belongs to the CoaE family.</text>
</comment>
<gene>
    <name evidence="5" type="primary">coaE</name>
    <name evidence="7" type="ORF">CDEE_0284</name>
</gene>
<evidence type="ECO:0000256" key="6">
    <source>
        <dbReference type="NCBIfam" id="TIGR00152"/>
    </source>
</evidence>
<dbReference type="GO" id="GO:0015937">
    <property type="term" value="P:coenzyme A biosynthetic process"/>
    <property type="evidence" value="ECO:0007669"/>
    <property type="project" value="UniProtKB-UniRule"/>
</dbReference>
<evidence type="ECO:0000256" key="1">
    <source>
        <dbReference type="ARBA" id="ARBA00009018"/>
    </source>
</evidence>
<dbReference type="Proteomes" id="UP000011686">
    <property type="component" value="Chromosome"/>
</dbReference>
<reference evidence="7 8" key="1">
    <citation type="journal article" date="2013" name="Genome Biol. Evol.">
        <title>Genome evolution and phylogenomic analysis of candidatus kinetoplastibacterium, the betaproteobacterial endosymbionts of strigomonas and angomonas.</title>
        <authorList>
            <person name="Alves J.M."/>
            <person name="Serrano M.G."/>
            <person name="Maia da Silva F."/>
            <person name="Voegtly L.J."/>
            <person name="Matveyev A.V."/>
            <person name="Teixeira M.M."/>
            <person name="Camargo E.P."/>
            <person name="Buck G.A."/>
        </authorList>
    </citation>
    <scope>NUCLEOTIDE SEQUENCE [LARGE SCALE GENOMIC DNA]</scope>
    <source>
        <strain evidence="7 8">TCC036E</strain>
    </source>
</reference>
<evidence type="ECO:0000256" key="4">
    <source>
        <dbReference type="ARBA" id="ARBA00022993"/>
    </source>
</evidence>
<dbReference type="PANTHER" id="PTHR10695">
    <property type="entry name" value="DEPHOSPHO-COA KINASE-RELATED"/>
    <property type="match status" value="1"/>
</dbReference>
<comment type="subcellular location">
    <subcellularLocation>
        <location evidence="5">Cytoplasm</location>
    </subcellularLocation>
</comment>
<comment type="function">
    <text evidence="5">Catalyzes the phosphorylation of the 3'-hydroxyl group of dephosphocoenzyme A to form coenzyme A.</text>
</comment>
<dbReference type="UniPathway" id="UPA00241">
    <property type="reaction ID" value="UER00356"/>
</dbReference>